<dbReference type="AlphaFoldDB" id="A0A8S1AXP1"/>
<dbReference type="GO" id="GO:0031012">
    <property type="term" value="C:extracellular matrix"/>
    <property type="evidence" value="ECO:0007669"/>
    <property type="project" value="TreeGrafter"/>
</dbReference>
<proteinExistence type="predicted"/>
<dbReference type="PROSITE" id="PS51155">
    <property type="entry name" value="CHIT_BIND_RR_2"/>
    <property type="match status" value="1"/>
</dbReference>
<dbReference type="OrthoDB" id="6423516at2759"/>
<dbReference type="InterPro" id="IPR051217">
    <property type="entry name" value="Insect_Cuticle_Struc_Prot"/>
</dbReference>
<reference evidence="4 5" key="1">
    <citation type="submission" date="2020-04" db="EMBL/GenBank/DDBJ databases">
        <authorList>
            <person name="Wallbank WR R."/>
            <person name="Pardo Diaz C."/>
            <person name="Kozak K."/>
            <person name="Martin S."/>
            <person name="Jiggins C."/>
            <person name="Moest M."/>
            <person name="Warren A I."/>
            <person name="Byers J.R.P. K."/>
            <person name="Montejo-Kovacevich G."/>
            <person name="Yen C E."/>
        </authorList>
    </citation>
    <scope>NUCLEOTIDE SEQUENCE [LARGE SCALE GENOMIC DNA]</scope>
</reference>
<sequence length="198" mass="20520">MFGLLASIPRYGFNYAVNDPLTGDSKAQSESRDGDVVKGSYSLREPDGTLRVVDYTADSVSGFNAVVKRIGPATHPQTIVAAPIVAKHIVAPIAEPIVVAPIAKSISVGGLGLAKPGLEVGYDAIGYGHLGNAHLGNAHFDYAHLDNALLSKAYLGHAHHNYADLGHAHLGLADLGYAGLGHGLDLGYGIGGLGGWKH</sequence>
<organism evidence="4 5">
    <name type="scientific">Arctia plantaginis</name>
    <name type="common">Wood tiger moth</name>
    <name type="synonym">Phalaena plantaginis</name>
    <dbReference type="NCBI Taxonomy" id="874455"/>
    <lineage>
        <taxon>Eukaryota</taxon>
        <taxon>Metazoa</taxon>
        <taxon>Ecdysozoa</taxon>
        <taxon>Arthropoda</taxon>
        <taxon>Hexapoda</taxon>
        <taxon>Insecta</taxon>
        <taxon>Pterygota</taxon>
        <taxon>Neoptera</taxon>
        <taxon>Endopterygota</taxon>
        <taxon>Lepidoptera</taxon>
        <taxon>Glossata</taxon>
        <taxon>Ditrysia</taxon>
        <taxon>Noctuoidea</taxon>
        <taxon>Erebidae</taxon>
        <taxon>Arctiinae</taxon>
        <taxon>Arctia</taxon>
    </lineage>
</organism>
<keyword evidence="2" id="KW-0732">Signal</keyword>
<dbReference type="PANTHER" id="PTHR12236">
    <property type="entry name" value="STRUCTURAL CONTITUENT OF CUTICLE"/>
    <property type="match status" value="1"/>
</dbReference>
<dbReference type="Pfam" id="PF00379">
    <property type="entry name" value="Chitin_bind_4"/>
    <property type="match status" value="1"/>
</dbReference>
<dbReference type="GO" id="GO:0005615">
    <property type="term" value="C:extracellular space"/>
    <property type="evidence" value="ECO:0007669"/>
    <property type="project" value="TreeGrafter"/>
</dbReference>
<evidence type="ECO:0000256" key="1">
    <source>
        <dbReference type="ARBA" id="ARBA00022460"/>
    </source>
</evidence>
<gene>
    <name evidence="4" type="ORF">APLA_LOCUS12997</name>
</gene>
<name>A0A8S1AXP1_ARCPL</name>
<comment type="caution">
    <text evidence="4">The sequence shown here is derived from an EMBL/GenBank/DDBJ whole genome shotgun (WGS) entry which is preliminary data.</text>
</comment>
<dbReference type="PROSITE" id="PS00233">
    <property type="entry name" value="CHIT_BIND_RR_1"/>
    <property type="match status" value="1"/>
</dbReference>
<evidence type="ECO:0000313" key="5">
    <source>
        <dbReference type="Proteomes" id="UP000494106"/>
    </source>
</evidence>
<evidence type="ECO:0000313" key="4">
    <source>
        <dbReference type="EMBL" id="CAB3251375.1"/>
    </source>
</evidence>
<dbReference type="SUPFAM" id="SSF141571">
    <property type="entry name" value="Pentapeptide repeat-like"/>
    <property type="match status" value="1"/>
</dbReference>
<evidence type="ECO:0000256" key="3">
    <source>
        <dbReference type="PROSITE-ProRule" id="PRU00497"/>
    </source>
</evidence>
<keyword evidence="1 3" id="KW-0193">Cuticle</keyword>
<dbReference type="InterPro" id="IPR000618">
    <property type="entry name" value="Insect_cuticle"/>
</dbReference>
<dbReference type="Gene3D" id="2.160.20.80">
    <property type="entry name" value="E3 ubiquitin-protein ligase SopA"/>
    <property type="match status" value="1"/>
</dbReference>
<keyword evidence="5" id="KW-1185">Reference proteome</keyword>
<dbReference type="EMBL" id="CADEBC010000548">
    <property type="protein sequence ID" value="CAB3251375.1"/>
    <property type="molecule type" value="Genomic_DNA"/>
</dbReference>
<accession>A0A8S1AXP1</accession>
<evidence type="ECO:0000256" key="2">
    <source>
        <dbReference type="ARBA" id="ARBA00022729"/>
    </source>
</evidence>
<dbReference type="GO" id="GO:0042302">
    <property type="term" value="F:structural constituent of cuticle"/>
    <property type="evidence" value="ECO:0007669"/>
    <property type="project" value="UniProtKB-UniRule"/>
</dbReference>
<dbReference type="PANTHER" id="PTHR12236:SF95">
    <property type="entry name" value="CUTICULAR PROTEIN 76BD, ISOFORM C-RELATED"/>
    <property type="match status" value="1"/>
</dbReference>
<dbReference type="Proteomes" id="UP000494106">
    <property type="component" value="Unassembled WGS sequence"/>
</dbReference>
<dbReference type="InterPro" id="IPR031311">
    <property type="entry name" value="CHIT_BIND_RR_consensus"/>
</dbReference>
<dbReference type="PRINTS" id="PR00947">
    <property type="entry name" value="CUTICLE"/>
</dbReference>
<protein>
    <submittedName>
        <fullName evidence="4">Uncharacterized protein</fullName>
    </submittedName>
</protein>